<feature type="compositionally biased region" description="Low complexity" evidence="6">
    <location>
        <begin position="112"/>
        <end position="121"/>
    </location>
</feature>
<evidence type="ECO:0000256" key="4">
    <source>
        <dbReference type="ARBA" id="ARBA00022989"/>
    </source>
</evidence>
<dbReference type="GO" id="GO:0006865">
    <property type="term" value="P:amino acid transport"/>
    <property type="evidence" value="ECO:0007669"/>
    <property type="project" value="InterPro"/>
</dbReference>
<evidence type="ECO:0000256" key="2">
    <source>
        <dbReference type="ARBA" id="ARBA00022448"/>
    </source>
</evidence>
<evidence type="ECO:0000313" key="8">
    <source>
        <dbReference type="EMBL" id="KIZ02043.1"/>
    </source>
</evidence>
<dbReference type="KEGG" id="mng:MNEG_5919"/>
<protein>
    <recommendedName>
        <fullName evidence="10">Amino acid permease</fullName>
    </recommendedName>
</protein>
<sequence length="488" mass="51766">MSTLTSISASFYVGLTYGGPAVCIWGWVAVSAATLCIGLGMAELASAYPTSGGMYYCADGAAAVGAAAIGAAAVGADSSGAGGGQSSSGQRLRLQQQPQRWQPQQWRRRRQGQQQQYRQQQQPEQELQFRLAGKRFGPWACWVTGWLNLLGQIAAVSAVAALCSELTATMITMASGLNGAEPLELNEKHHFGLFAAFMVANALINGAGLRFLTLCTQARAQRIGAVVNLAGVVLLVIIVPAVTPVRQSASLVFTDFETKHANDVGIINPLYVALLGLLLPGYSYTGVDGPVHMAEEVNGSERGPVIAILNGIGIMFVGGLAMIISLLFSMKSLESVLDESNASGGNPIPQARALARPLGRLPAAQLRSLSPGQRRSRPASGPAARRALIMYDAFNDRFNNPAAGIALQIIPIAASFFCLVATTTYVSRIMFCYSRDRAVPFSSLWVRVDKRTRTPQAALWCVCTLALMLGLPMLGSDTGETQRGVWGA</sequence>
<dbReference type="PANTHER" id="PTHR45649:SF26">
    <property type="entry name" value="OS04G0435100 PROTEIN"/>
    <property type="match status" value="1"/>
</dbReference>
<dbReference type="GeneID" id="25738796"/>
<keyword evidence="9" id="KW-1185">Reference proteome</keyword>
<keyword evidence="5 7" id="KW-0472">Membrane</keyword>
<dbReference type="PIRSF" id="PIRSF006060">
    <property type="entry name" value="AA_transporter"/>
    <property type="match status" value="1"/>
</dbReference>
<dbReference type="InterPro" id="IPR002293">
    <property type="entry name" value="AA/rel_permease1"/>
</dbReference>
<feature type="transmembrane region" description="Helical" evidence="7">
    <location>
        <begin position="405"/>
        <end position="427"/>
    </location>
</feature>
<gene>
    <name evidence="8" type="ORF">MNEG_5919</name>
</gene>
<feature type="region of interest" description="Disordered" evidence="6">
    <location>
        <begin position="80"/>
        <end position="121"/>
    </location>
</feature>
<reference evidence="8 9" key="1">
    <citation type="journal article" date="2013" name="BMC Genomics">
        <title>Reconstruction of the lipid metabolism for the microalga Monoraphidium neglectum from its genome sequence reveals characteristics suitable for biofuel production.</title>
        <authorList>
            <person name="Bogen C."/>
            <person name="Al-Dilaimi A."/>
            <person name="Albersmeier A."/>
            <person name="Wichmann J."/>
            <person name="Grundmann M."/>
            <person name="Rupp O."/>
            <person name="Lauersen K.J."/>
            <person name="Blifernez-Klassen O."/>
            <person name="Kalinowski J."/>
            <person name="Goesmann A."/>
            <person name="Mussgnug J.H."/>
            <person name="Kruse O."/>
        </authorList>
    </citation>
    <scope>NUCLEOTIDE SEQUENCE [LARGE SCALE GENOMIC DNA]</scope>
    <source>
        <strain evidence="8 9">SAG 48.87</strain>
    </source>
</reference>
<accession>A0A0D2JSS9</accession>
<dbReference type="Proteomes" id="UP000054498">
    <property type="component" value="Unassembled WGS sequence"/>
</dbReference>
<name>A0A0D2JSS9_9CHLO</name>
<feature type="transmembrane region" description="Helical" evidence="7">
    <location>
        <begin position="191"/>
        <end position="213"/>
    </location>
</feature>
<dbReference type="PROSITE" id="PS00218">
    <property type="entry name" value="AMINO_ACID_PERMEASE_1"/>
    <property type="match status" value="1"/>
</dbReference>
<dbReference type="Gene3D" id="1.20.1740.10">
    <property type="entry name" value="Amino acid/polyamine transporter I"/>
    <property type="match status" value="2"/>
</dbReference>
<dbReference type="Pfam" id="PF13520">
    <property type="entry name" value="AA_permease_2"/>
    <property type="match status" value="2"/>
</dbReference>
<feature type="transmembrane region" description="Helical" evidence="7">
    <location>
        <begin position="305"/>
        <end position="328"/>
    </location>
</feature>
<comment type="subcellular location">
    <subcellularLocation>
        <location evidence="1">Membrane</location>
        <topology evidence="1">Multi-pass membrane protein</topology>
    </subcellularLocation>
</comment>
<dbReference type="InterPro" id="IPR004840">
    <property type="entry name" value="Amino_acid_permease_CS"/>
</dbReference>
<dbReference type="EMBL" id="KK101136">
    <property type="protein sequence ID" value="KIZ02043.1"/>
    <property type="molecule type" value="Genomic_DNA"/>
</dbReference>
<keyword evidence="2" id="KW-0813">Transport</keyword>
<keyword evidence="4 7" id="KW-1133">Transmembrane helix</keyword>
<feature type="transmembrane region" description="Helical" evidence="7">
    <location>
        <begin position="139"/>
        <end position="171"/>
    </location>
</feature>
<feature type="transmembrane region" description="Helical" evidence="7">
    <location>
        <begin position="457"/>
        <end position="475"/>
    </location>
</feature>
<feature type="compositionally biased region" description="Low complexity" evidence="6">
    <location>
        <begin position="87"/>
        <end position="105"/>
    </location>
</feature>
<evidence type="ECO:0000256" key="3">
    <source>
        <dbReference type="ARBA" id="ARBA00022692"/>
    </source>
</evidence>
<dbReference type="RefSeq" id="XP_013901062.1">
    <property type="nucleotide sequence ID" value="XM_014045608.1"/>
</dbReference>
<dbReference type="GO" id="GO:0022857">
    <property type="term" value="F:transmembrane transporter activity"/>
    <property type="evidence" value="ECO:0007669"/>
    <property type="project" value="InterPro"/>
</dbReference>
<dbReference type="AlphaFoldDB" id="A0A0D2JSS9"/>
<evidence type="ECO:0000256" key="1">
    <source>
        <dbReference type="ARBA" id="ARBA00004141"/>
    </source>
</evidence>
<keyword evidence="3 7" id="KW-0812">Transmembrane</keyword>
<feature type="transmembrane region" description="Helical" evidence="7">
    <location>
        <begin position="225"/>
        <end position="245"/>
    </location>
</feature>
<evidence type="ECO:0000256" key="6">
    <source>
        <dbReference type="SAM" id="MobiDB-lite"/>
    </source>
</evidence>
<dbReference type="PANTHER" id="PTHR45649">
    <property type="entry name" value="AMINO-ACID PERMEASE BAT1"/>
    <property type="match status" value="1"/>
</dbReference>
<dbReference type="OrthoDB" id="3257095at2759"/>
<feature type="transmembrane region" description="Helical" evidence="7">
    <location>
        <begin position="265"/>
        <end position="284"/>
    </location>
</feature>
<evidence type="ECO:0000256" key="7">
    <source>
        <dbReference type="SAM" id="Phobius"/>
    </source>
</evidence>
<evidence type="ECO:0008006" key="10">
    <source>
        <dbReference type="Google" id="ProtNLM"/>
    </source>
</evidence>
<evidence type="ECO:0000313" key="9">
    <source>
        <dbReference type="Proteomes" id="UP000054498"/>
    </source>
</evidence>
<proteinExistence type="predicted"/>
<evidence type="ECO:0000256" key="5">
    <source>
        <dbReference type="ARBA" id="ARBA00023136"/>
    </source>
</evidence>
<organism evidence="8 9">
    <name type="scientific">Monoraphidium neglectum</name>
    <dbReference type="NCBI Taxonomy" id="145388"/>
    <lineage>
        <taxon>Eukaryota</taxon>
        <taxon>Viridiplantae</taxon>
        <taxon>Chlorophyta</taxon>
        <taxon>core chlorophytes</taxon>
        <taxon>Chlorophyceae</taxon>
        <taxon>CS clade</taxon>
        <taxon>Sphaeropleales</taxon>
        <taxon>Selenastraceae</taxon>
        <taxon>Monoraphidium</taxon>
    </lineage>
</organism>
<dbReference type="GO" id="GO:0016020">
    <property type="term" value="C:membrane"/>
    <property type="evidence" value="ECO:0007669"/>
    <property type="project" value="UniProtKB-SubCell"/>
</dbReference>